<dbReference type="PANTHER" id="PTHR43806">
    <property type="entry name" value="PEPTIDASE S8"/>
    <property type="match status" value="1"/>
</dbReference>
<dbReference type="KEGG" id="hpse:HPF_14065"/>
<accession>A0A4P6WXP8</accession>
<feature type="domain" description="Peptidase S8/S53" evidence="7">
    <location>
        <begin position="138"/>
        <end position="367"/>
    </location>
</feature>
<dbReference type="InterPro" id="IPR050131">
    <property type="entry name" value="Peptidase_S8_subtilisin-like"/>
</dbReference>
<dbReference type="SUPFAM" id="SSF52743">
    <property type="entry name" value="Subtilisin-like"/>
    <property type="match status" value="1"/>
</dbReference>
<evidence type="ECO:0000256" key="1">
    <source>
        <dbReference type="ARBA" id="ARBA00011073"/>
    </source>
</evidence>
<dbReference type="PROSITE" id="PS51892">
    <property type="entry name" value="SUBTILASE"/>
    <property type="match status" value="1"/>
</dbReference>
<evidence type="ECO:0000256" key="4">
    <source>
        <dbReference type="ARBA" id="ARBA00022825"/>
    </source>
</evidence>
<keyword evidence="3 8" id="KW-0378">Hydrolase</keyword>
<name>A0A4P6WXP8_HYDPS</name>
<dbReference type="InterPro" id="IPR000209">
    <property type="entry name" value="Peptidase_S8/S53_dom"/>
</dbReference>
<proteinExistence type="inferred from homology"/>
<dbReference type="InterPro" id="IPR036852">
    <property type="entry name" value="Peptidase_S8/S53_dom_sf"/>
</dbReference>
<dbReference type="PANTHER" id="PTHR43806:SF11">
    <property type="entry name" value="CEREVISIN-RELATED"/>
    <property type="match status" value="1"/>
</dbReference>
<reference evidence="8 9" key="1">
    <citation type="submission" date="2019-03" db="EMBL/GenBank/DDBJ databases">
        <authorList>
            <person name="Sebastian G."/>
            <person name="Baumann P."/>
            <person name="Ruckert C."/>
            <person name="Kalinowski J."/>
            <person name="Nebel B."/>
            <person name="Takors R."/>
            <person name="Blombach B."/>
        </authorList>
    </citation>
    <scope>NUCLEOTIDE SEQUENCE [LARGE SCALE GENOMIC DNA]</scope>
    <source>
        <strain evidence="8 9">DSM 1084</strain>
    </source>
</reference>
<dbReference type="AlphaFoldDB" id="A0A4P6WXP8"/>
<dbReference type="Gene3D" id="3.40.50.200">
    <property type="entry name" value="Peptidase S8/S53 domain"/>
    <property type="match status" value="1"/>
</dbReference>
<dbReference type="EC" id="3.4.21.62" evidence="8"/>
<evidence type="ECO:0000256" key="3">
    <source>
        <dbReference type="ARBA" id="ARBA00022801"/>
    </source>
</evidence>
<dbReference type="RefSeq" id="WP_133156947.1">
    <property type="nucleotide sequence ID" value="NZ_CP037867.1"/>
</dbReference>
<dbReference type="CDD" id="cd00306">
    <property type="entry name" value="Peptidases_S8_S53"/>
    <property type="match status" value="1"/>
</dbReference>
<dbReference type="EMBL" id="CP037867">
    <property type="protein sequence ID" value="QBM28822.1"/>
    <property type="molecule type" value="Genomic_DNA"/>
</dbReference>
<comment type="caution">
    <text evidence="5">Lacks conserved residue(s) required for the propagation of feature annotation.</text>
</comment>
<evidence type="ECO:0000256" key="6">
    <source>
        <dbReference type="SAM" id="MobiDB-lite"/>
    </source>
</evidence>
<keyword evidence="2" id="KW-0645">Protease</keyword>
<evidence type="ECO:0000313" key="9">
    <source>
        <dbReference type="Proteomes" id="UP000293912"/>
    </source>
</evidence>
<keyword evidence="9" id="KW-1185">Reference proteome</keyword>
<sequence length="428" mass="46556">MRPYCLEANCISRHGAENALSSHLPDLDVELFPYVGDTVLLPPHLEAALVERLGAKGSRAALTEAGLSNMREEDLDQVLRKLLQVPAELAHRTEQARLGAESADARTWHLDMCRVREAWAVAGGPYDFEWGTLCLGQVDTGYTSHPAFGFPDQPSVRVELARDFMESPPPGDGRDPLTGGSGGHGTASGSLINAYDMITPCLGVAPRVPLVPTRISDCVIIDDRADEFESAVRYLVDEVQVGVINVSMGTFARLLPPAPLVRALDHAYDRGVIVCCAAGNVPVPQWPAYPARLARSIAVAGVTQKARRWALSSSGDWVDFSAPAKQVWRAISRRGCDYDFARTGGGTTFAAAMTSGAAALWLLRHDQTIANRYGEPWQRIEAFRLMACRTAWRPSGWDVDAGLGSGILNVAALMDPQYLPDPRELERR</sequence>
<gene>
    <name evidence="8" type="primary">apr1</name>
    <name evidence="8" type="ORF">HPF_14065</name>
</gene>
<keyword evidence="4" id="KW-0720">Serine protease</keyword>
<evidence type="ECO:0000256" key="2">
    <source>
        <dbReference type="ARBA" id="ARBA00022670"/>
    </source>
</evidence>
<dbReference type="GO" id="GO:0006508">
    <property type="term" value="P:proteolysis"/>
    <property type="evidence" value="ECO:0007669"/>
    <property type="project" value="UniProtKB-KW"/>
</dbReference>
<protein>
    <submittedName>
        <fullName evidence="8">Subtilisin DY</fullName>
        <ecNumber evidence="8">3.4.21.62</ecNumber>
    </submittedName>
</protein>
<evidence type="ECO:0000259" key="7">
    <source>
        <dbReference type="Pfam" id="PF00082"/>
    </source>
</evidence>
<dbReference type="Pfam" id="PF00082">
    <property type="entry name" value="Peptidase_S8"/>
    <property type="match status" value="1"/>
</dbReference>
<organism evidence="8 9">
    <name type="scientific">Hydrogenophaga pseudoflava</name>
    <name type="common">Pseudomonas carboxydoflava</name>
    <dbReference type="NCBI Taxonomy" id="47421"/>
    <lineage>
        <taxon>Bacteria</taxon>
        <taxon>Pseudomonadati</taxon>
        <taxon>Pseudomonadota</taxon>
        <taxon>Betaproteobacteria</taxon>
        <taxon>Burkholderiales</taxon>
        <taxon>Comamonadaceae</taxon>
        <taxon>Hydrogenophaga</taxon>
    </lineage>
</organism>
<evidence type="ECO:0000313" key="8">
    <source>
        <dbReference type="EMBL" id="QBM28822.1"/>
    </source>
</evidence>
<comment type="similarity">
    <text evidence="1 5">Belongs to the peptidase S8 family.</text>
</comment>
<dbReference type="GO" id="GO:0004252">
    <property type="term" value="F:serine-type endopeptidase activity"/>
    <property type="evidence" value="ECO:0007669"/>
    <property type="project" value="UniProtKB-EC"/>
</dbReference>
<dbReference type="Proteomes" id="UP000293912">
    <property type="component" value="Chromosome"/>
</dbReference>
<evidence type="ECO:0000256" key="5">
    <source>
        <dbReference type="PROSITE-ProRule" id="PRU01240"/>
    </source>
</evidence>
<feature type="region of interest" description="Disordered" evidence="6">
    <location>
        <begin position="164"/>
        <end position="185"/>
    </location>
</feature>